<dbReference type="RefSeq" id="WP_183666159.1">
    <property type="nucleotide sequence ID" value="NZ_BAAARH010000008.1"/>
</dbReference>
<dbReference type="PANTHER" id="PTHR30627:SF1">
    <property type="entry name" value="PEPTIDOGLYCAN D,D-TRANSPEPTIDASE FTSI"/>
    <property type="match status" value="1"/>
</dbReference>
<keyword evidence="6" id="KW-0132">Cell division</keyword>
<comment type="similarity">
    <text evidence="2">Belongs to the transpeptidase family.</text>
</comment>
<feature type="domain" description="Penicillin-binding protein dimerisation" evidence="5">
    <location>
        <begin position="68"/>
        <end position="231"/>
    </location>
</feature>
<dbReference type="Gene3D" id="3.30.450.330">
    <property type="match status" value="1"/>
</dbReference>
<feature type="domain" description="Penicillin-binding protein transpeptidase" evidence="4">
    <location>
        <begin position="278"/>
        <end position="580"/>
    </location>
</feature>
<keyword evidence="3" id="KW-0472">Membrane</keyword>
<keyword evidence="6" id="KW-0131">Cell cycle</keyword>
<evidence type="ECO:0000313" key="7">
    <source>
        <dbReference type="Proteomes" id="UP000580797"/>
    </source>
</evidence>
<evidence type="ECO:0000256" key="3">
    <source>
        <dbReference type="ARBA" id="ARBA00023136"/>
    </source>
</evidence>
<organism evidence="6 7">
    <name type="scientific">Neomicrococcus aestuarii</name>
    <dbReference type="NCBI Taxonomy" id="556325"/>
    <lineage>
        <taxon>Bacteria</taxon>
        <taxon>Bacillati</taxon>
        <taxon>Actinomycetota</taxon>
        <taxon>Actinomycetes</taxon>
        <taxon>Micrococcales</taxon>
        <taxon>Micrococcaceae</taxon>
        <taxon>Neomicrococcus</taxon>
    </lineage>
</organism>
<evidence type="ECO:0000259" key="4">
    <source>
        <dbReference type="Pfam" id="PF00905"/>
    </source>
</evidence>
<dbReference type="InterPro" id="IPR050515">
    <property type="entry name" value="Beta-lactam/transpept"/>
</dbReference>
<comment type="subcellular location">
    <subcellularLocation>
        <location evidence="1">Membrane</location>
    </subcellularLocation>
</comment>
<dbReference type="InterPro" id="IPR036138">
    <property type="entry name" value="PBP_dimer_sf"/>
</dbReference>
<evidence type="ECO:0000256" key="2">
    <source>
        <dbReference type="ARBA" id="ARBA00007171"/>
    </source>
</evidence>
<dbReference type="Pfam" id="PF03717">
    <property type="entry name" value="PBP_dimer"/>
    <property type="match status" value="1"/>
</dbReference>
<dbReference type="SUPFAM" id="SSF56601">
    <property type="entry name" value="beta-lactamase/transpeptidase-like"/>
    <property type="match status" value="1"/>
</dbReference>
<dbReference type="Gene3D" id="3.90.1310.10">
    <property type="entry name" value="Penicillin-binding protein 2a (Domain 2)"/>
    <property type="match status" value="1"/>
</dbReference>
<dbReference type="EMBL" id="JACHDR010000001">
    <property type="protein sequence ID" value="MBB5513749.1"/>
    <property type="molecule type" value="Genomic_DNA"/>
</dbReference>
<accession>A0A7W8TVU0</accession>
<dbReference type="Proteomes" id="UP000580797">
    <property type="component" value="Unassembled WGS sequence"/>
</dbReference>
<proteinExistence type="inferred from homology"/>
<dbReference type="GO" id="GO:0051301">
    <property type="term" value="P:cell division"/>
    <property type="evidence" value="ECO:0007669"/>
    <property type="project" value="UniProtKB-KW"/>
</dbReference>
<dbReference type="Pfam" id="PF00905">
    <property type="entry name" value="Transpeptidase"/>
    <property type="match status" value="1"/>
</dbReference>
<dbReference type="AlphaFoldDB" id="A0A7W8TVU0"/>
<evidence type="ECO:0000313" key="6">
    <source>
        <dbReference type="EMBL" id="MBB5513749.1"/>
    </source>
</evidence>
<sequence>MSRQPTSAARKKAAAQWTATGTRRLRMGIGIALVMLTLLTGRLFLVQGIDPEGFAQAAVNNRLRTQTIEPVRGSILDTQGRTLASSIVRFDLAADQRHVPDSFHRTNKETNQTETVTKEQAVSEIAQILNKDAAEVKKIIVGEDGATKKGYSLLVEGVSADIKNAVINVGLPGLGSTAESERHYPSGSVAGPLVGFTDTDGNGIAGIEQSQNEVLTGTPGERSYEVGADGIRIPMATNEETPAQDGQSVKLTIDQDIQWAAQEAVMAKQEQFSAEWVSAIVIEVKTGKIRAIADSQSVDPQDPAATDAEYRSSASVTQAVEPGSTGKVATFATALETGVANPEDAFSVPNKYTVNNETINDSLPHATYDMTLAGIFARSYNTGTVMVGDKVPAETRYEYMKKLGIGETLDIGLPGVNKGIFLPPAAWDRRQQYTTMFGQGYSLTPLHTASVFQTIGNSGVRIEPQLIEAYVDADGTEHAVADPEQERVYSDETSAEMRRMMETVVTNGTSTQMQIDGYRVGGKSGTGQAAGENGTYDGYTSSFGGMVPIEDPQYMVLVTMYRPQGYWRDWSVGDTFKTIMSATLNHYNVAPDTTEPDPYKVFIGEQQKYPW</sequence>
<dbReference type="InterPro" id="IPR005311">
    <property type="entry name" value="PBP_dimer"/>
</dbReference>
<dbReference type="PANTHER" id="PTHR30627">
    <property type="entry name" value="PEPTIDOGLYCAN D,D-TRANSPEPTIDASE"/>
    <property type="match status" value="1"/>
</dbReference>
<comment type="caution">
    <text evidence="6">The sequence shown here is derived from an EMBL/GenBank/DDBJ whole genome shotgun (WGS) entry which is preliminary data.</text>
</comment>
<evidence type="ECO:0000256" key="1">
    <source>
        <dbReference type="ARBA" id="ARBA00004370"/>
    </source>
</evidence>
<protein>
    <submittedName>
        <fullName evidence="6">Cell division protein FtsI (Penicillin-binding protein 3)</fullName>
    </submittedName>
</protein>
<reference evidence="6 7" key="1">
    <citation type="submission" date="2020-08" db="EMBL/GenBank/DDBJ databases">
        <title>Sequencing the genomes of 1000 actinobacteria strains.</title>
        <authorList>
            <person name="Klenk H.-P."/>
        </authorList>
    </citation>
    <scope>NUCLEOTIDE SEQUENCE [LARGE SCALE GENOMIC DNA]</scope>
    <source>
        <strain evidence="6 7">DSM 105783</strain>
    </source>
</reference>
<gene>
    <name evidence="6" type="ORF">HD598_002436</name>
</gene>
<dbReference type="InterPro" id="IPR001460">
    <property type="entry name" value="PCN-bd_Tpept"/>
</dbReference>
<dbReference type="SUPFAM" id="SSF56519">
    <property type="entry name" value="Penicillin binding protein dimerisation domain"/>
    <property type="match status" value="1"/>
</dbReference>
<evidence type="ECO:0000259" key="5">
    <source>
        <dbReference type="Pfam" id="PF03717"/>
    </source>
</evidence>
<dbReference type="Gene3D" id="3.40.710.10">
    <property type="entry name" value="DD-peptidase/beta-lactamase superfamily"/>
    <property type="match status" value="1"/>
</dbReference>
<dbReference type="GO" id="GO:0071555">
    <property type="term" value="P:cell wall organization"/>
    <property type="evidence" value="ECO:0007669"/>
    <property type="project" value="TreeGrafter"/>
</dbReference>
<dbReference type="GO" id="GO:0005886">
    <property type="term" value="C:plasma membrane"/>
    <property type="evidence" value="ECO:0007669"/>
    <property type="project" value="TreeGrafter"/>
</dbReference>
<name>A0A7W8TVU0_9MICC</name>
<dbReference type="GO" id="GO:0008658">
    <property type="term" value="F:penicillin binding"/>
    <property type="evidence" value="ECO:0007669"/>
    <property type="project" value="InterPro"/>
</dbReference>
<dbReference type="InterPro" id="IPR012338">
    <property type="entry name" value="Beta-lactam/transpept-like"/>
</dbReference>